<dbReference type="GO" id="GO:0009024">
    <property type="term" value="F:tagatose-6-phosphate kinase activity"/>
    <property type="evidence" value="ECO:0007669"/>
    <property type="project" value="UniProtKB-EC"/>
</dbReference>
<proteinExistence type="predicted"/>
<evidence type="ECO:0000313" key="2">
    <source>
        <dbReference type="EMBL" id="SUM69553.1"/>
    </source>
</evidence>
<dbReference type="Proteomes" id="UP000255425">
    <property type="component" value="Unassembled WGS sequence"/>
</dbReference>
<name>A0A380H2G5_9STAP</name>
<evidence type="ECO:0000313" key="3">
    <source>
        <dbReference type="Proteomes" id="UP000255425"/>
    </source>
</evidence>
<keyword evidence="2" id="KW-0808">Transferase</keyword>
<dbReference type="Gene3D" id="3.40.1190.20">
    <property type="match status" value="1"/>
</dbReference>
<dbReference type="InterPro" id="IPR029056">
    <property type="entry name" value="Ribokinase-like"/>
</dbReference>
<keyword evidence="2" id="KW-0418">Kinase</keyword>
<keyword evidence="3" id="KW-1185">Reference proteome</keyword>
<dbReference type="PANTHER" id="PTHR46566">
    <property type="entry name" value="1-PHOSPHOFRUCTOKINASE-RELATED"/>
    <property type="match status" value="1"/>
</dbReference>
<dbReference type="PANTHER" id="PTHR46566:SF5">
    <property type="entry name" value="1-PHOSPHOFRUCTOKINASE"/>
    <property type="match status" value="1"/>
</dbReference>
<dbReference type="GO" id="GO:0005829">
    <property type="term" value="C:cytosol"/>
    <property type="evidence" value="ECO:0007669"/>
    <property type="project" value="TreeGrafter"/>
</dbReference>
<reference evidence="2 3" key="1">
    <citation type="submission" date="2018-06" db="EMBL/GenBank/DDBJ databases">
        <authorList>
            <consortium name="Pathogen Informatics"/>
            <person name="Doyle S."/>
        </authorList>
    </citation>
    <scope>NUCLEOTIDE SEQUENCE [LARGE SCALE GENOMIC DNA]</scope>
    <source>
        <strain evidence="2 3">NCTC11807</strain>
    </source>
</reference>
<evidence type="ECO:0000259" key="1">
    <source>
        <dbReference type="Pfam" id="PF00294"/>
    </source>
</evidence>
<dbReference type="GO" id="GO:0008443">
    <property type="term" value="F:phosphofructokinase activity"/>
    <property type="evidence" value="ECO:0007669"/>
    <property type="project" value="TreeGrafter"/>
</dbReference>
<sequence>MILTLTLNLSVDISYPLEELHINTINRVSQVSKTAGGKGLNVTRVLDQLNENVLATGFIGGKIGEFIESKLDEHEVSHSFYQIKGETRNCIAILHSRNQTEILEKGPTVSREEANGFINHLKHLIIKEKCVVISGSLPDGLDTNYYLKIIDICSTNNKPTVLDCSGLALKAALKNSNKPTVVKPNNY</sequence>
<feature type="domain" description="Carbohydrate kinase PfkB" evidence="1">
    <location>
        <begin position="17"/>
        <end position="186"/>
    </location>
</feature>
<protein>
    <submittedName>
        <fullName evidence="2">Tagatose-6-phosphate kinase / 1-phosphofructokinase</fullName>
        <ecNumber evidence="2">2.7.1.144</ecNumber>
    </submittedName>
</protein>
<dbReference type="InterPro" id="IPR011611">
    <property type="entry name" value="PfkB_dom"/>
</dbReference>
<gene>
    <name evidence="2" type="primary">lacC_1</name>
    <name evidence="2" type="ORF">NCTC11807_00877</name>
</gene>
<dbReference type="Pfam" id="PF00294">
    <property type="entry name" value="PfkB"/>
    <property type="match status" value="1"/>
</dbReference>
<dbReference type="AlphaFoldDB" id="A0A380H2G5"/>
<organism evidence="2 3">
    <name type="scientific">Staphylococcus saccharolyticus</name>
    <dbReference type="NCBI Taxonomy" id="33028"/>
    <lineage>
        <taxon>Bacteria</taxon>
        <taxon>Bacillati</taxon>
        <taxon>Bacillota</taxon>
        <taxon>Bacilli</taxon>
        <taxon>Bacillales</taxon>
        <taxon>Staphylococcaceae</taxon>
        <taxon>Staphylococcus</taxon>
    </lineage>
</organism>
<accession>A0A380H2G5</accession>
<dbReference type="SUPFAM" id="SSF53613">
    <property type="entry name" value="Ribokinase-like"/>
    <property type="match status" value="1"/>
</dbReference>
<dbReference type="EC" id="2.7.1.144" evidence="2"/>
<dbReference type="EMBL" id="UHDZ01000001">
    <property type="protein sequence ID" value="SUM69553.1"/>
    <property type="molecule type" value="Genomic_DNA"/>
</dbReference>